<dbReference type="EMBL" id="JAPFRF010000011">
    <property type="protein sequence ID" value="KAJ7317516.1"/>
    <property type="molecule type" value="Genomic_DNA"/>
</dbReference>
<evidence type="ECO:0000256" key="7">
    <source>
        <dbReference type="ARBA" id="ARBA00023163"/>
    </source>
</evidence>
<dbReference type="GO" id="GO:0046983">
    <property type="term" value="F:protein dimerization activity"/>
    <property type="evidence" value="ECO:0007669"/>
    <property type="project" value="InterPro"/>
</dbReference>
<evidence type="ECO:0000256" key="4">
    <source>
        <dbReference type="ARBA" id="ARBA00023015"/>
    </source>
</evidence>
<name>A0A9Q0XL36_9SAUR</name>
<dbReference type="InterPro" id="IPR031867">
    <property type="entry name" value="MiT/TFE_N"/>
</dbReference>
<dbReference type="InterPro" id="IPR021802">
    <property type="entry name" value="MiT/TFE_C"/>
</dbReference>
<dbReference type="Pfam" id="PF00010">
    <property type="entry name" value="HLH"/>
    <property type="match status" value="1"/>
</dbReference>
<dbReference type="Proteomes" id="UP001142489">
    <property type="component" value="Unassembled WGS sequence"/>
</dbReference>
<organism evidence="12 13">
    <name type="scientific">Phrynocephalus forsythii</name>
    <dbReference type="NCBI Taxonomy" id="171643"/>
    <lineage>
        <taxon>Eukaryota</taxon>
        <taxon>Metazoa</taxon>
        <taxon>Chordata</taxon>
        <taxon>Craniata</taxon>
        <taxon>Vertebrata</taxon>
        <taxon>Euteleostomi</taxon>
        <taxon>Lepidosauria</taxon>
        <taxon>Squamata</taxon>
        <taxon>Bifurcata</taxon>
        <taxon>Unidentata</taxon>
        <taxon>Episquamata</taxon>
        <taxon>Toxicofera</taxon>
        <taxon>Iguania</taxon>
        <taxon>Acrodonta</taxon>
        <taxon>Agamidae</taxon>
        <taxon>Agaminae</taxon>
        <taxon>Phrynocephalus</taxon>
    </lineage>
</organism>
<feature type="domain" description="BHLH" evidence="11">
    <location>
        <begin position="319"/>
        <end position="372"/>
    </location>
</feature>
<reference evidence="12" key="1">
    <citation type="journal article" date="2023" name="DNA Res.">
        <title>Chromosome-level genome assembly of Phrynocephalus forsythii using third-generation DNA sequencing and Hi-C analysis.</title>
        <authorList>
            <person name="Qi Y."/>
            <person name="Zhao W."/>
            <person name="Zhao Y."/>
            <person name="Niu C."/>
            <person name="Cao S."/>
            <person name="Zhang Y."/>
        </authorList>
    </citation>
    <scope>NUCLEOTIDE SEQUENCE</scope>
    <source>
        <tissue evidence="12">Muscle</tissue>
    </source>
</reference>
<feature type="compositionally biased region" description="Low complexity" evidence="10">
    <location>
        <begin position="204"/>
        <end position="221"/>
    </location>
</feature>
<dbReference type="SMART" id="SM00353">
    <property type="entry name" value="HLH"/>
    <property type="match status" value="1"/>
</dbReference>
<feature type="compositionally biased region" description="Low complexity" evidence="10">
    <location>
        <begin position="481"/>
        <end position="503"/>
    </location>
</feature>
<dbReference type="CDD" id="cd18928">
    <property type="entry name" value="bHLHzip_TFE3"/>
    <property type="match status" value="1"/>
</dbReference>
<sequence>MMSHEASERPPNPEPPPATVYVLVEDPRSTDALQLLSLNSVLPESGIVADIDLENILSLSSDSFYELKSQPIGVSPPGGPAQGPTMSSRVLLRQQLMRAQTQEQERREQQQAAQFMASPPAPSTPAISVSPLARPAPAQVPVEVLKVQTHLENPTKYHIQQAQRQQVKQYLSTAMGSKVATQALAGASPGAPTCSPQAASAPEAQHGLAQQQGVAAGAGSAPNSPMAMLNIGSSSEKEIDDVIDEIISLESSYNEEMLSYGGLQMPSTLPVSGNLLDVYSNQGIMEPAVTVSNSCPADLPNIKREMSENEAKAFLKERQKKDNHNLIERRRRFNINDRIKELGTLIPKSNDPEMRWNKGTILKASVDYIRKLQKEQQRSKEMELRQRKLEQANRSLQLRVQELELQVQMHGLPLTSTQGLLAQPLGGDPAAPFAESLDLPFSAEELGLGLALGSDGGALQDVLMDDGAALSPLGASDPLLSSVSPGASKGSSRRSSFSMEDDS</sequence>
<evidence type="ECO:0000313" key="13">
    <source>
        <dbReference type="Proteomes" id="UP001142489"/>
    </source>
</evidence>
<evidence type="ECO:0000256" key="8">
    <source>
        <dbReference type="ARBA" id="ARBA00023242"/>
    </source>
</evidence>
<evidence type="ECO:0000256" key="3">
    <source>
        <dbReference type="ARBA" id="ARBA00008289"/>
    </source>
</evidence>
<dbReference type="SUPFAM" id="SSF47459">
    <property type="entry name" value="HLH, helix-loop-helix DNA-binding domain"/>
    <property type="match status" value="1"/>
</dbReference>
<dbReference type="PANTHER" id="PTHR45776">
    <property type="entry name" value="MIP04163P"/>
    <property type="match status" value="1"/>
</dbReference>
<dbReference type="InterPro" id="IPR036638">
    <property type="entry name" value="HLH_DNA-bd_sf"/>
</dbReference>
<protein>
    <recommendedName>
        <fullName evidence="11">BHLH domain-containing protein</fullName>
    </recommendedName>
</protein>
<evidence type="ECO:0000256" key="6">
    <source>
        <dbReference type="ARBA" id="ARBA00023159"/>
    </source>
</evidence>
<dbReference type="GO" id="GO:0045893">
    <property type="term" value="P:positive regulation of DNA-templated transcription"/>
    <property type="evidence" value="ECO:0007669"/>
    <property type="project" value="InterPro"/>
</dbReference>
<keyword evidence="9" id="KW-0175">Coiled coil</keyword>
<dbReference type="AlphaFoldDB" id="A0A9Q0XL36"/>
<dbReference type="GO" id="GO:0000978">
    <property type="term" value="F:RNA polymerase II cis-regulatory region sequence-specific DNA binding"/>
    <property type="evidence" value="ECO:0007669"/>
    <property type="project" value="TreeGrafter"/>
</dbReference>
<keyword evidence="4" id="KW-0805">Transcription regulation</keyword>
<keyword evidence="5" id="KW-0238">DNA-binding</keyword>
<evidence type="ECO:0000256" key="10">
    <source>
        <dbReference type="SAM" id="MobiDB-lite"/>
    </source>
</evidence>
<dbReference type="InterPro" id="IPR011598">
    <property type="entry name" value="bHLH_dom"/>
</dbReference>
<dbReference type="GO" id="GO:0006959">
    <property type="term" value="P:humoral immune response"/>
    <property type="evidence" value="ECO:0007669"/>
    <property type="project" value="InterPro"/>
</dbReference>
<comment type="subcellular location">
    <subcellularLocation>
        <location evidence="2">Cytoplasm</location>
    </subcellularLocation>
    <subcellularLocation>
        <location evidence="1">Nucleus</location>
    </subcellularLocation>
</comment>
<evidence type="ECO:0000256" key="9">
    <source>
        <dbReference type="SAM" id="Coils"/>
    </source>
</evidence>
<dbReference type="GO" id="GO:0000981">
    <property type="term" value="F:DNA-binding transcription factor activity, RNA polymerase II-specific"/>
    <property type="evidence" value="ECO:0007669"/>
    <property type="project" value="InterPro"/>
</dbReference>
<evidence type="ECO:0000256" key="2">
    <source>
        <dbReference type="ARBA" id="ARBA00004496"/>
    </source>
</evidence>
<dbReference type="Gene3D" id="4.10.280.10">
    <property type="entry name" value="Helix-loop-helix DNA-binding domain"/>
    <property type="match status" value="1"/>
</dbReference>
<accession>A0A9Q0XL36</accession>
<proteinExistence type="inferred from homology"/>
<evidence type="ECO:0000313" key="12">
    <source>
        <dbReference type="EMBL" id="KAJ7317516.1"/>
    </source>
</evidence>
<keyword evidence="7" id="KW-0804">Transcription</keyword>
<dbReference type="OrthoDB" id="6242697at2759"/>
<gene>
    <name evidence="12" type="ORF">JRQ81_003678</name>
</gene>
<comment type="similarity">
    <text evidence="3">Belongs to the MiT/TFE family.</text>
</comment>
<dbReference type="GO" id="GO:0045670">
    <property type="term" value="P:regulation of osteoclast differentiation"/>
    <property type="evidence" value="ECO:0007669"/>
    <property type="project" value="InterPro"/>
</dbReference>
<dbReference type="GO" id="GO:0005737">
    <property type="term" value="C:cytoplasm"/>
    <property type="evidence" value="ECO:0007669"/>
    <property type="project" value="UniProtKB-SubCell"/>
</dbReference>
<dbReference type="FunFam" id="4.10.280.10:FF:000003">
    <property type="entry name" value="microphthalmia-associated transcription factor isoform X1"/>
    <property type="match status" value="1"/>
</dbReference>
<keyword evidence="6" id="KW-0010">Activator</keyword>
<dbReference type="InterPro" id="IPR024100">
    <property type="entry name" value="bHLHzip_TFE3"/>
</dbReference>
<keyword evidence="13" id="KW-1185">Reference proteome</keyword>
<dbReference type="GO" id="GO:0005634">
    <property type="term" value="C:nucleus"/>
    <property type="evidence" value="ECO:0007669"/>
    <property type="project" value="UniProtKB-SubCell"/>
</dbReference>
<dbReference type="Pfam" id="PF15951">
    <property type="entry name" value="MITF_TFEB_C_3_N"/>
    <property type="match status" value="1"/>
</dbReference>
<dbReference type="PROSITE" id="PS50888">
    <property type="entry name" value="BHLH"/>
    <property type="match status" value="1"/>
</dbReference>
<feature type="coiled-coil region" evidence="9">
    <location>
        <begin position="372"/>
        <end position="406"/>
    </location>
</feature>
<keyword evidence="8" id="KW-0539">Nucleus</keyword>
<comment type="caution">
    <text evidence="12">The sequence shown here is derived from an EMBL/GenBank/DDBJ whole genome shotgun (WGS) entry which is preliminary data.</text>
</comment>
<feature type="region of interest" description="Disordered" evidence="10">
    <location>
        <begin position="474"/>
        <end position="503"/>
    </location>
</feature>
<dbReference type="PANTHER" id="PTHR45776:SF3">
    <property type="entry name" value="TRANSCRIPTION FACTOR E3"/>
    <property type="match status" value="1"/>
</dbReference>
<evidence type="ECO:0000259" key="11">
    <source>
        <dbReference type="PROSITE" id="PS50888"/>
    </source>
</evidence>
<dbReference type="Pfam" id="PF11851">
    <property type="entry name" value="DUF3371"/>
    <property type="match status" value="1"/>
</dbReference>
<feature type="compositionally biased region" description="Low complexity" evidence="10">
    <location>
        <begin position="110"/>
        <end position="131"/>
    </location>
</feature>
<feature type="region of interest" description="Disordered" evidence="10">
    <location>
        <begin position="186"/>
        <end position="221"/>
    </location>
</feature>
<feature type="region of interest" description="Disordered" evidence="10">
    <location>
        <begin position="98"/>
        <end position="131"/>
    </location>
</feature>
<evidence type="ECO:0000256" key="1">
    <source>
        <dbReference type="ARBA" id="ARBA00004123"/>
    </source>
</evidence>
<evidence type="ECO:0000256" key="5">
    <source>
        <dbReference type="ARBA" id="ARBA00023125"/>
    </source>
</evidence>